<feature type="transmembrane region" description="Helical" evidence="1">
    <location>
        <begin position="439"/>
        <end position="459"/>
    </location>
</feature>
<evidence type="ECO:0000313" key="4">
    <source>
        <dbReference type="Proteomes" id="UP001596956"/>
    </source>
</evidence>
<gene>
    <name evidence="3" type="ORF">ACFQZU_19890</name>
</gene>
<accession>A0ABW3BKG4</accession>
<keyword evidence="1" id="KW-0812">Transmembrane</keyword>
<name>A0ABW3BKG4_9ACTN</name>
<keyword evidence="4" id="KW-1185">Reference proteome</keyword>
<dbReference type="Pfam" id="PF00144">
    <property type="entry name" value="Beta-lactamase"/>
    <property type="match status" value="1"/>
</dbReference>
<sequence>AVAVGAAAAVAAYPAMPGKPPGEPGGSEFEGEPALADSVAASVDGREDRVQGLSVVEIDGDETHTLLGGTTGAGEAVSAETRFETGSVFKVFTAMTLVSLTYHGETSLDRTLGEIFPDLDFASPRTAGITLEELATHRSGLPRIPAETMAAGVVTPFTGTDPYRGMPPVRRSLAAAVPAQGEPEWSYSNFGYAVLGAALAEEADTAYPPLVREHILDPLGMDHTGMRGADISGLPQHAALPHATPGKRVQPWISQDYLPAGVGTWTTAGDLERFLRAVMDGRAPGVPATEPLHEGPVPETRMGLGWLTTDFGDGVQLVQHGGGTYGSTAFIGFQGQRGVIALSNSFTADAATIGPRLMGAPDVPPLADSPATSPGWGLATTLPLVLLPPLMALSLMVRRRTLVGQRPLDRLRVVSMTAGSFAALGAALMMGDWVGTPPVLWALSVGALAAAAVVGVWHWPRAPAARRRSPQAPTWTSWPRPAT</sequence>
<dbReference type="Gene3D" id="3.40.710.10">
    <property type="entry name" value="DD-peptidase/beta-lactamase superfamily"/>
    <property type="match status" value="1"/>
</dbReference>
<feature type="transmembrane region" description="Helical" evidence="1">
    <location>
        <begin position="413"/>
        <end position="433"/>
    </location>
</feature>
<dbReference type="EMBL" id="JBHTHR010000970">
    <property type="protein sequence ID" value="MFD0803560.1"/>
    <property type="molecule type" value="Genomic_DNA"/>
</dbReference>
<feature type="non-terminal residue" evidence="3">
    <location>
        <position position="1"/>
    </location>
</feature>
<feature type="non-terminal residue" evidence="3">
    <location>
        <position position="483"/>
    </location>
</feature>
<evidence type="ECO:0000256" key="1">
    <source>
        <dbReference type="SAM" id="Phobius"/>
    </source>
</evidence>
<keyword evidence="1" id="KW-1133">Transmembrane helix</keyword>
<feature type="transmembrane region" description="Helical" evidence="1">
    <location>
        <begin position="375"/>
        <end position="393"/>
    </location>
</feature>
<dbReference type="SUPFAM" id="SSF56601">
    <property type="entry name" value="beta-lactamase/transpeptidase-like"/>
    <property type="match status" value="1"/>
</dbReference>
<dbReference type="InterPro" id="IPR001466">
    <property type="entry name" value="Beta-lactam-related"/>
</dbReference>
<dbReference type="GO" id="GO:0016787">
    <property type="term" value="F:hydrolase activity"/>
    <property type="evidence" value="ECO:0007669"/>
    <property type="project" value="UniProtKB-KW"/>
</dbReference>
<organism evidence="3 4">
    <name type="scientific">Streptomonospora algeriensis</name>
    <dbReference type="NCBI Taxonomy" id="995084"/>
    <lineage>
        <taxon>Bacteria</taxon>
        <taxon>Bacillati</taxon>
        <taxon>Actinomycetota</taxon>
        <taxon>Actinomycetes</taxon>
        <taxon>Streptosporangiales</taxon>
        <taxon>Nocardiopsidaceae</taxon>
        <taxon>Streptomonospora</taxon>
    </lineage>
</organism>
<comment type="caution">
    <text evidence="3">The sequence shown here is derived from an EMBL/GenBank/DDBJ whole genome shotgun (WGS) entry which is preliminary data.</text>
</comment>
<dbReference type="InterPro" id="IPR050491">
    <property type="entry name" value="AmpC-like"/>
</dbReference>
<proteinExistence type="predicted"/>
<dbReference type="PANTHER" id="PTHR46825:SF7">
    <property type="entry name" value="D-ALANYL-D-ALANINE CARBOXYPEPTIDASE"/>
    <property type="match status" value="1"/>
</dbReference>
<feature type="domain" description="Beta-lactamase-related" evidence="2">
    <location>
        <begin position="47"/>
        <end position="349"/>
    </location>
</feature>
<dbReference type="InterPro" id="IPR012338">
    <property type="entry name" value="Beta-lactam/transpept-like"/>
</dbReference>
<protein>
    <submittedName>
        <fullName evidence="3">Serine hydrolase domain-containing protein</fullName>
        <ecNumber evidence="3">3.-.-.-</ecNumber>
    </submittedName>
</protein>
<keyword evidence="1" id="KW-0472">Membrane</keyword>
<reference evidence="4" key="1">
    <citation type="journal article" date="2019" name="Int. J. Syst. Evol. Microbiol.">
        <title>The Global Catalogue of Microorganisms (GCM) 10K type strain sequencing project: providing services to taxonomists for standard genome sequencing and annotation.</title>
        <authorList>
            <consortium name="The Broad Institute Genomics Platform"/>
            <consortium name="The Broad Institute Genome Sequencing Center for Infectious Disease"/>
            <person name="Wu L."/>
            <person name="Ma J."/>
        </authorList>
    </citation>
    <scope>NUCLEOTIDE SEQUENCE [LARGE SCALE GENOMIC DNA]</scope>
    <source>
        <strain evidence="4">CCUG 63369</strain>
    </source>
</reference>
<keyword evidence="3" id="KW-0378">Hydrolase</keyword>
<evidence type="ECO:0000259" key="2">
    <source>
        <dbReference type="Pfam" id="PF00144"/>
    </source>
</evidence>
<evidence type="ECO:0000313" key="3">
    <source>
        <dbReference type="EMBL" id="MFD0803560.1"/>
    </source>
</evidence>
<dbReference type="Proteomes" id="UP001596956">
    <property type="component" value="Unassembled WGS sequence"/>
</dbReference>
<dbReference type="EC" id="3.-.-.-" evidence="3"/>
<dbReference type="PANTHER" id="PTHR46825">
    <property type="entry name" value="D-ALANYL-D-ALANINE-CARBOXYPEPTIDASE/ENDOPEPTIDASE AMPH"/>
    <property type="match status" value="1"/>
</dbReference>